<feature type="domain" description="Reductase C-terminal" evidence="6">
    <location>
        <begin position="300"/>
        <end position="362"/>
    </location>
</feature>
<sequence length="365" mass="38023">MSAGVVIAGGGLAGQRCAETLRREGYTGPITIVGAEGHLPYDRPPLSKAFLAGELERESLSLRPAGWHAEQGIELRLGDPVAAVDVEGQRLVLASGAELPYMQLVAATGSRARTLPALDGLANVQTLRDLPDAECLRAALVPGAHLAVIGAGLIGQEIAATAKKLGAQVTLVEAAPLPLERALHPDLAQWLVDLQREEGVDVRLGITSQAPETADGRLTALPLSDGSRLTPDVVLVAIGVIPNREWLGDDAQAVLARPEILAVGDLAGGDHWELAVHQGRAAARTILGAPLAPTPFTGWWSDVHGVRLQGFGDPAGADAIELDGDPGERSFSAVALRDGRPVAALAVGRPREVPRLKALFTATPD</sequence>
<dbReference type="PANTHER" id="PTHR43557:SF2">
    <property type="entry name" value="RIESKE DOMAIN-CONTAINING PROTEIN-RELATED"/>
    <property type="match status" value="1"/>
</dbReference>
<evidence type="ECO:0000259" key="6">
    <source>
        <dbReference type="Pfam" id="PF14759"/>
    </source>
</evidence>
<dbReference type="SUPFAM" id="SSF55424">
    <property type="entry name" value="FAD/NAD-linked reductases, dimerisation (C-terminal) domain"/>
    <property type="match status" value="1"/>
</dbReference>
<proteinExistence type="predicted"/>
<evidence type="ECO:0000259" key="5">
    <source>
        <dbReference type="Pfam" id="PF07992"/>
    </source>
</evidence>
<keyword evidence="2" id="KW-0285">Flavoprotein</keyword>
<evidence type="ECO:0000256" key="1">
    <source>
        <dbReference type="ARBA" id="ARBA00001974"/>
    </source>
</evidence>
<dbReference type="PRINTS" id="PR00411">
    <property type="entry name" value="PNDRDTASEI"/>
</dbReference>
<dbReference type="Gene3D" id="3.50.50.60">
    <property type="entry name" value="FAD/NAD(P)-binding domain"/>
    <property type="match status" value="2"/>
</dbReference>
<evidence type="ECO:0000256" key="2">
    <source>
        <dbReference type="ARBA" id="ARBA00022630"/>
    </source>
</evidence>
<feature type="domain" description="FAD/NAD(P)-binding" evidence="5">
    <location>
        <begin position="5"/>
        <end position="253"/>
    </location>
</feature>
<comment type="cofactor">
    <cofactor evidence="1">
        <name>FAD</name>
        <dbReference type="ChEBI" id="CHEBI:57692"/>
    </cofactor>
</comment>
<dbReference type="InterPro" id="IPR023753">
    <property type="entry name" value="FAD/NAD-binding_dom"/>
</dbReference>
<gene>
    <name evidence="7" type="ORF">UFOPK3674_00375</name>
</gene>
<dbReference type="PANTHER" id="PTHR43557">
    <property type="entry name" value="APOPTOSIS-INDUCING FACTOR 1"/>
    <property type="match status" value="1"/>
</dbReference>
<organism evidence="7">
    <name type="scientific">freshwater metagenome</name>
    <dbReference type="NCBI Taxonomy" id="449393"/>
    <lineage>
        <taxon>unclassified sequences</taxon>
        <taxon>metagenomes</taxon>
        <taxon>ecological metagenomes</taxon>
    </lineage>
</organism>
<reference evidence="7" key="1">
    <citation type="submission" date="2020-05" db="EMBL/GenBank/DDBJ databases">
        <authorList>
            <person name="Chiriac C."/>
            <person name="Salcher M."/>
            <person name="Ghai R."/>
            <person name="Kavagutti S V."/>
        </authorList>
    </citation>
    <scope>NUCLEOTIDE SEQUENCE</scope>
</reference>
<dbReference type="EMBL" id="CAFBMX010000002">
    <property type="protein sequence ID" value="CAB4918309.1"/>
    <property type="molecule type" value="Genomic_DNA"/>
</dbReference>
<evidence type="ECO:0000256" key="3">
    <source>
        <dbReference type="ARBA" id="ARBA00022827"/>
    </source>
</evidence>
<name>A0A6J7HRP5_9ZZZZ</name>
<protein>
    <submittedName>
        <fullName evidence="7">Unannotated protein</fullName>
    </submittedName>
</protein>
<dbReference type="Pfam" id="PF07992">
    <property type="entry name" value="Pyr_redox_2"/>
    <property type="match status" value="1"/>
</dbReference>
<keyword evidence="4" id="KW-0560">Oxidoreductase</keyword>
<dbReference type="InterPro" id="IPR050446">
    <property type="entry name" value="FAD-oxidoreductase/Apoptosis"/>
</dbReference>
<evidence type="ECO:0000313" key="7">
    <source>
        <dbReference type="EMBL" id="CAB4918309.1"/>
    </source>
</evidence>
<accession>A0A6J7HRP5</accession>
<dbReference type="AlphaFoldDB" id="A0A6J7HRP5"/>
<dbReference type="PRINTS" id="PR00368">
    <property type="entry name" value="FADPNR"/>
</dbReference>
<dbReference type="InterPro" id="IPR016156">
    <property type="entry name" value="FAD/NAD-linked_Rdtase_dimer_sf"/>
</dbReference>
<dbReference type="GO" id="GO:0005737">
    <property type="term" value="C:cytoplasm"/>
    <property type="evidence" value="ECO:0007669"/>
    <property type="project" value="TreeGrafter"/>
</dbReference>
<keyword evidence="3" id="KW-0274">FAD</keyword>
<dbReference type="InterPro" id="IPR028202">
    <property type="entry name" value="Reductase_C"/>
</dbReference>
<dbReference type="Gene3D" id="3.30.390.30">
    <property type="match status" value="1"/>
</dbReference>
<dbReference type="Pfam" id="PF14759">
    <property type="entry name" value="Reductase_C"/>
    <property type="match status" value="1"/>
</dbReference>
<evidence type="ECO:0000256" key="4">
    <source>
        <dbReference type="ARBA" id="ARBA00023002"/>
    </source>
</evidence>
<dbReference type="SUPFAM" id="SSF51905">
    <property type="entry name" value="FAD/NAD(P)-binding domain"/>
    <property type="match status" value="2"/>
</dbReference>
<dbReference type="GO" id="GO:0016651">
    <property type="term" value="F:oxidoreductase activity, acting on NAD(P)H"/>
    <property type="evidence" value="ECO:0007669"/>
    <property type="project" value="TreeGrafter"/>
</dbReference>
<dbReference type="InterPro" id="IPR036188">
    <property type="entry name" value="FAD/NAD-bd_sf"/>
</dbReference>